<evidence type="ECO:0000313" key="3">
    <source>
        <dbReference type="Proteomes" id="UP001163821"/>
    </source>
</evidence>
<sequence>MRKNLFLLMTFFLATITISSCTFIGPSVKGNGQVSRATREATGFSEIEAANGLEVFLVPDTREYVVVEADENLHEVIETELKHKTLDIYTHKRIRWAKSRKVYVHFTALESLKSSSGSQVRSESIILSRSLELKASSGSQQYLEVNSVNLTGRSSSGAQLHLRGKADQAELKASSGAHIKGQDFVTKNCFADVSSGAHIWIDVQDDFTGEASSGGHIYYSGNPSQTTINTSSGGAINRN</sequence>
<dbReference type="Pfam" id="PF10988">
    <property type="entry name" value="DUF2807"/>
    <property type="match status" value="1"/>
</dbReference>
<dbReference type="AlphaFoldDB" id="A0AA41Y1A6"/>
<dbReference type="Gene3D" id="2.160.20.120">
    <property type="match status" value="1"/>
</dbReference>
<comment type="caution">
    <text evidence="2">The sequence shown here is derived from an EMBL/GenBank/DDBJ whole genome shotgun (WGS) entry which is preliminary data.</text>
</comment>
<protein>
    <submittedName>
        <fullName evidence="2">DUF2807 domain-containing protein</fullName>
    </submittedName>
</protein>
<dbReference type="InterPro" id="IPR021255">
    <property type="entry name" value="DUF2807"/>
</dbReference>
<dbReference type="Proteomes" id="UP001163821">
    <property type="component" value="Unassembled WGS sequence"/>
</dbReference>
<evidence type="ECO:0000259" key="1">
    <source>
        <dbReference type="Pfam" id="PF10988"/>
    </source>
</evidence>
<gene>
    <name evidence="2" type="ORF">N2K84_02720</name>
</gene>
<proteinExistence type="predicted"/>
<reference evidence="2" key="1">
    <citation type="submission" date="2022-10" db="EMBL/GenBank/DDBJ databases">
        <title>Gaoshiqiia sediminis gen. nov., sp. nov., isolated from coastal sediment.</title>
        <authorList>
            <person name="Yu W.X."/>
            <person name="Mu D.S."/>
            <person name="Du J.Z."/>
            <person name="Liang Y.Q."/>
        </authorList>
    </citation>
    <scope>NUCLEOTIDE SEQUENCE</scope>
    <source>
        <strain evidence="2">A06</strain>
    </source>
</reference>
<keyword evidence="3" id="KW-1185">Reference proteome</keyword>
<organism evidence="2 3">
    <name type="scientific">Gaoshiqia sediminis</name>
    <dbReference type="NCBI Taxonomy" id="2986998"/>
    <lineage>
        <taxon>Bacteria</taxon>
        <taxon>Pseudomonadati</taxon>
        <taxon>Bacteroidota</taxon>
        <taxon>Bacteroidia</taxon>
        <taxon>Marinilabiliales</taxon>
        <taxon>Prolixibacteraceae</taxon>
        <taxon>Gaoshiqia</taxon>
    </lineage>
</organism>
<feature type="domain" description="Putative auto-transporter adhesin head GIN" evidence="1">
    <location>
        <begin position="44"/>
        <end position="223"/>
    </location>
</feature>
<dbReference type="PROSITE" id="PS51257">
    <property type="entry name" value="PROKAR_LIPOPROTEIN"/>
    <property type="match status" value="1"/>
</dbReference>
<dbReference type="EMBL" id="JAPAAF010000002">
    <property type="protein sequence ID" value="MCW0481626.1"/>
    <property type="molecule type" value="Genomic_DNA"/>
</dbReference>
<dbReference type="RefSeq" id="WP_282590235.1">
    <property type="nucleotide sequence ID" value="NZ_JAPAAF010000002.1"/>
</dbReference>
<evidence type="ECO:0000313" key="2">
    <source>
        <dbReference type="EMBL" id="MCW0481626.1"/>
    </source>
</evidence>
<accession>A0AA41Y1A6</accession>
<name>A0AA41Y1A6_9BACT</name>